<dbReference type="Pfam" id="PF07495">
    <property type="entry name" value="Y_Y_Y"/>
    <property type="match status" value="1"/>
</dbReference>
<dbReference type="STRING" id="1123037.GCA_000425305_00440"/>
<evidence type="ECO:0000256" key="4">
    <source>
        <dbReference type="SAM" id="Phobius"/>
    </source>
</evidence>
<dbReference type="Pfam" id="PF02518">
    <property type="entry name" value="HATPase_c"/>
    <property type="match status" value="1"/>
</dbReference>
<dbReference type="Gene3D" id="2.130.10.10">
    <property type="entry name" value="YVTN repeat-like/Quinoprotein amine dehydrogenase"/>
    <property type="match status" value="3"/>
</dbReference>
<dbReference type="SUPFAM" id="SSF47384">
    <property type="entry name" value="Homodimeric domain of signal transducing histidine kinase"/>
    <property type="match status" value="1"/>
</dbReference>
<keyword evidence="4" id="KW-0472">Membrane</keyword>
<accession>A0A5C7BAX1</accession>
<dbReference type="RefSeq" id="WP_147230948.1">
    <property type="nucleotide sequence ID" value="NZ_VOSB01000002.1"/>
</dbReference>
<dbReference type="AlphaFoldDB" id="A0A5C7BAX1"/>
<dbReference type="SUPFAM" id="SSF63829">
    <property type="entry name" value="Calcium-dependent phosphotriesterase"/>
    <property type="match status" value="1"/>
</dbReference>
<dbReference type="Gene3D" id="3.30.565.10">
    <property type="entry name" value="Histidine kinase-like ATPase, C-terminal domain"/>
    <property type="match status" value="1"/>
</dbReference>
<dbReference type="PANTHER" id="PTHR43065:SF42">
    <property type="entry name" value="TWO-COMPONENT SENSOR PPRA"/>
    <property type="match status" value="1"/>
</dbReference>
<dbReference type="SMART" id="SM00387">
    <property type="entry name" value="HATPase_c"/>
    <property type="match status" value="1"/>
</dbReference>
<dbReference type="EMBL" id="VOSB01000002">
    <property type="protein sequence ID" value="TXE20052.1"/>
    <property type="molecule type" value="Genomic_DNA"/>
</dbReference>
<dbReference type="InterPro" id="IPR011044">
    <property type="entry name" value="Quino_amine_DH_bsu"/>
</dbReference>
<dbReference type="PRINTS" id="PR00344">
    <property type="entry name" value="BCTRLSENSOR"/>
</dbReference>
<dbReference type="InterPro" id="IPR003661">
    <property type="entry name" value="HisK_dim/P_dom"/>
</dbReference>
<evidence type="ECO:0000313" key="6">
    <source>
        <dbReference type="EMBL" id="TXE20052.1"/>
    </source>
</evidence>
<evidence type="ECO:0000313" key="7">
    <source>
        <dbReference type="Proteomes" id="UP000321938"/>
    </source>
</evidence>
<protein>
    <recommendedName>
        <fullName evidence="2">histidine kinase</fullName>
        <ecNumber evidence="2">2.7.13.3</ecNumber>
    </recommendedName>
</protein>
<dbReference type="PANTHER" id="PTHR43065">
    <property type="entry name" value="SENSOR HISTIDINE KINASE"/>
    <property type="match status" value="1"/>
</dbReference>
<proteinExistence type="predicted"/>
<dbReference type="InterPro" id="IPR036890">
    <property type="entry name" value="HATPase_C_sf"/>
</dbReference>
<evidence type="ECO:0000256" key="1">
    <source>
        <dbReference type="ARBA" id="ARBA00000085"/>
    </source>
</evidence>
<dbReference type="InterPro" id="IPR003594">
    <property type="entry name" value="HATPase_dom"/>
</dbReference>
<dbReference type="InterPro" id="IPR004358">
    <property type="entry name" value="Sig_transdc_His_kin-like_C"/>
</dbReference>
<dbReference type="SMART" id="SM00388">
    <property type="entry name" value="HisKA"/>
    <property type="match status" value="1"/>
</dbReference>
<dbReference type="OrthoDB" id="9806995at2"/>
<dbReference type="InterPro" id="IPR011110">
    <property type="entry name" value="Reg_prop"/>
</dbReference>
<comment type="catalytic activity">
    <reaction evidence="1">
        <text>ATP + protein L-histidine = ADP + protein N-phospho-L-histidine.</text>
        <dbReference type="EC" id="2.7.13.3"/>
    </reaction>
</comment>
<evidence type="ECO:0000256" key="2">
    <source>
        <dbReference type="ARBA" id="ARBA00012438"/>
    </source>
</evidence>
<feature type="domain" description="Histidine kinase" evidence="5">
    <location>
        <begin position="972"/>
        <end position="1212"/>
    </location>
</feature>
<dbReference type="InterPro" id="IPR015943">
    <property type="entry name" value="WD40/YVTN_repeat-like_dom_sf"/>
</dbReference>
<keyword evidence="4" id="KW-1133">Transmembrane helix</keyword>
<dbReference type="Gene3D" id="2.60.40.10">
    <property type="entry name" value="Immunoglobulins"/>
    <property type="match status" value="1"/>
</dbReference>
<dbReference type="PROSITE" id="PS50109">
    <property type="entry name" value="HIS_KIN"/>
    <property type="match status" value="1"/>
</dbReference>
<reference evidence="6 7" key="1">
    <citation type="submission" date="2019-08" db="EMBL/GenBank/DDBJ databases">
        <title>Genome of Psychroserpens burtonensis ACAM 167.</title>
        <authorList>
            <person name="Bowman J.P."/>
        </authorList>
    </citation>
    <scope>NUCLEOTIDE SEQUENCE [LARGE SCALE GENOMIC DNA]</scope>
    <source>
        <strain evidence="6 7">ACAM 167</strain>
    </source>
</reference>
<dbReference type="Gene3D" id="1.10.287.130">
    <property type="match status" value="1"/>
</dbReference>
<sequence>MTYRILLTSFLFGLVIMSCQKTSTSETETTIGNFKTPETIPLQFTDPESFEWEIITSDTLTTPVTYALNLDDVPSKPFELNTFKPLKSPMKEYDLDWDNFPTEKLKFDAVPFTVTKAKIKKPTITKMKPPSVLENTTVNLLQLSQNEGLDSNNTTSFLETEDGALWIGSWESPLLRYDGENAFSYDYSGVVNMTFDKQGKLWVLNSKNSLIWVLDFKNDIEYTISTNLQTDEISGTIVICDHIGTIYMATENRGLYKMDPEMTSLQVLANEGSDLAISVFEDSNYNLWISFKVHIAVINEQRTEIKKLVGNTDYELNGFSLHTIEDQSGNLWMFQYHEGNDYPHLLKLSLRAQTIQVLDDENILEDRAFVMVEDQQGKLWIFGEKGISVLNKEATAYKTIELTSEPSWIRQPFKRKDGSLWFPTRDKGVIIANDFTLKTEYFDKSRGLINDQVWEIEESTNGEIWLGTAGGINIINPKKKSIIALSHDMLHDTEFKNTIGEIIEISKDKYLISAGLGFSIIDRQENTLTKYASNPESPIYFSGYAAVNAHTLLLTSRIGLFLYDIKNNILKKSLLNIDYKKNIRQLTGEVVYADDILWIPSHNGLIKVNIKTNTISYLTEEQGLCENDGTVAVLSKGGELWVATKNGIAILNLEDNTLTNLKEENGLVPPVIFGLTDNEDTMYIASLNGLIAIDKSTAKTSSKGFYNFNSGLGFKGNDYLQGSPTFLKNGQFWAGVTKNESKFNLLIIDEAPQPEPNISSALITNMFVMDEAPGFDTQTSNDSLNIQASSYASRTEMKWDAITFPYAMPEGLVLSNNQNMLRFGYASGDLFNRNQLSYRYLLEGEDDDWSYDEGTKKSKNYYNLKPGAYTFKVATRNSNKEWSVPAALKFQIAPPWWQTWWAYIIFGLTIVLLLRGYIIFRAQKLKRENKILEERVISRTNQLKNKIDQLNATQSQLIQSEKMASLGELTAGIAHEIQNPLNFVNNFSEVSNELIDEMNEELDKGDIEEAKAISADIKQNLEKINHHGKRADGIVKGMLQHSRSSSVEKEPTDINRLADEYLRLAYHGLRAKDKSFNANLETDFDESIGKINVIPQDIGRVILNLFTNAFYVVDEKSSDANALKNNYKPTVSVSTKKLKNKVVIQVKDNGNGIPKHIIDKIFQPFFTTKPTGKGTGLGLSMSYDIIKAHEGELKVETKEGQGTTFIIELPNE</sequence>
<evidence type="ECO:0000259" key="5">
    <source>
        <dbReference type="PROSITE" id="PS50109"/>
    </source>
</evidence>
<dbReference type="Pfam" id="PF07494">
    <property type="entry name" value="Reg_prop"/>
    <property type="match status" value="1"/>
</dbReference>
<dbReference type="InterPro" id="IPR013783">
    <property type="entry name" value="Ig-like_fold"/>
</dbReference>
<dbReference type="InterPro" id="IPR005467">
    <property type="entry name" value="His_kinase_dom"/>
</dbReference>
<dbReference type="CDD" id="cd00082">
    <property type="entry name" value="HisKA"/>
    <property type="match status" value="1"/>
</dbReference>
<dbReference type="InterPro" id="IPR011123">
    <property type="entry name" value="Y_Y_Y"/>
</dbReference>
<dbReference type="SUPFAM" id="SSF50969">
    <property type="entry name" value="YVTN repeat-like/Quinoprotein amine dehydrogenase"/>
    <property type="match status" value="1"/>
</dbReference>
<dbReference type="SUPFAM" id="SSF55874">
    <property type="entry name" value="ATPase domain of HSP90 chaperone/DNA topoisomerase II/histidine kinase"/>
    <property type="match status" value="1"/>
</dbReference>
<organism evidence="6 7">
    <name type="scientific">Psychroserpens burtonensis</name>
    <dbReference type="NCBI Taxonomy" id="49278"/>
    <lineage>
        <taxon>Bacteria</taxon>
        <taxon>Pseudomonadati</taxon>
        <taxon>Bacteroidota</taxon>
        <taxon>Flavobacteriia</taxon>
        <taxon>Flavobacteriales</taxon>
        <taxon>Flavobacteriaceae</taxon>
        <taxon>Psychroserpens</taxon>
    </lineage>
</organism>
<dbReference type="EC" id="2.7.13.3" evidence="2"/>
<name>A0A5C7BAX1_9FLAO</name>
<keyword evidence="4" id="KW-0812">Transmembrane</keyword>
<evidence type="ECO:0000256" key="3">
    <source>
        <dbReference type="ARBA" id="ARBA00022553"/>
    </source>
</evidence>
<dbReference type="InterPro" id="IPR036097">
    <property type="entry name" value="HisK_dim/P_sf"/>
</dbReference>
<dbReference type="GO" id="GO:0000155">
    <property type="term" value="F:phosphorelay sensor kinase activity"/>
    <property type="evidence" value="ECO:0007669"/>
    <property type="project" value="InterPro"/>
</dbReference>
<comment type="caution">
    <text evidence="6">The sequence shown here is derived from an EMBL/GenBank/DDBJ whole genome shotgun (WGS) entry which is preliminary data.</text>
</comment>
<keyword evidence="3" id="KW-0597">Phosphoprotein</keyword>
<dbReference type="Proteomes" id="UP000321938">
    <property type="component" value="Unassembled WGS sequence"/>
</dbReference>
<keyword evidence="7" id="KW-1185">Reference proteome</keyword>
<feature type="transmembrane region" description="Helical" evidence="4">
    <location>
        <begin position="900"/>
        <end position="920"/>
    </location>
</feature>
<gene>
    <name evidence="6" type="ORF">ES692_02000</name>
</gene>
<dbReference type="PROSITE" id="PS51257">
    <property type="entry name" value="PROKAR_LIPOPROTEIN"/>
    <property type="match status" value="1"/>
</dbReference>